<dbReference type="Pfam" id="PF01047">
    <property type="entry name" value="MarR"/>
    <property type="match status" value="1"/>
</dbReference>
<dbReference type="InterPro" id="IPR036390">
    <property type="entry name" value="WH_DNA-bd_sf"/>
</dbReference>
<name>A0A7L9WQ10_9RHOB</name>
<protein>
    <submittedName>
        <fullName evidence="2">MarR family transcriptional regulator</fullName>
    </submittedName>
</protein>
<dbReference type="SMART" id="SM00347">
    <property type="entry name" value="HTH_MARR"/>
    <property type="match status" value="1"/>
</dbReference>
<sequence length="176" mass="19811">MALRVVKEAEQEVPVIGDRNLRGFVGYSLKRAYHLIQADAMRVLDPLGLRISTYSALAVICDNPDLRQSQLAEILSIERSNTVVIIDALEQPGLIARHRVPNDRRSYALRATPQGRRLHKEATRVLEAHENRLLTALSAEERQLMIDLLRRIDGSAFSEQGAADHPEGGHRHERPD</sequence>
<gene>
    <name evidence="2" type="ORF">F3W81_12690</name>
</gene>
<dbReference type="GO" id="GO:0003700">
    <property type="term" value="F:DNA-binding transcription factor activity"/>
    <property type="evidence" value="ECO:0007669"/>
    <property type="project" value="InterPro"/>
</dbReference>
<proteinExistence type="predicted"/>
<feature type="domain" description="HTH marR-type" evidence="1">
    <location>
        <begin position="22"/>
        <end position="154"/>
    </location>
</feature>
<reference evidence="2 3" key="1">
    <citation type="submission" date="2019-10" db="EMBL/GenBank/DDBJ databases">
        <title>Pseudopuniceibacterium sp. HQ09 islated from Antarctica.</title>
        <authorList>
            <person name="Liao L."/>
            <person name="Su S."/>
            <person name="Chen B."/>
            <person name="Yu Y."/>
        </authorList>
    </citation>
    <scope>NUCLEOTIDE SEQUENCE [LARGE SCALE GENOMIC DNA]</scope>
    <source>
        <strain evidence="2 3">HQ09</strain>
    </source>
</reference>
<dbReference type="KEGG" id="pshq:F3W81_12690"/>
<dbReference type="InterPro" id="IPR036388">
    <property type="entry name" value="WH-like_DNA-bd_sf"/>
</dbReference>
<dbReference type="InterPro" id="IPR039422">
    <property type="entry name" value="MarR/SlyA-like"/>
</dbReference>
<dbReference type="PRINTS" id="PR00598">
    <property type="entry name" value="HTHMARR"/>
</dbReference>
<dbReference type="AlphaFoldDB" id="A0A7L9WQ10"/>
<dbReference type="RefSeq" id="WP_193079524.1">
    <property type="nucleotide sequence ID" value="NZ_CP045201.1"/>
</dbReference>
<keyword evidence="3" id="KW-1185">Reference proteome</keyword>
<dbReference type="PANTHER" id="PTHR33164">
    <property type="entry name" value="TRANSCRIPTIONAL REGULATOR, MARR FAMILY"/>
    <property type="match status" value="1"/>
</dbReference>
<dbReference type="GO" id="GO:0006950">
    <property type="term" value="P:response to stress"/>
    <property type="evidence" value="ECO:0007669"/>
    <property type="project" value="TreeGrafter"/>
</dbReference>
<dbReference type="PROSITE" id="PS50995">
    <property type="entry name" value="HTH_MARR_2"/>
    <property type="match status" value="1"/>
</dbReference>
<evidence type="ECO:0000313" key="3">
    <source>
        <dbReference type="Proteomes" id="UP000594118"/>
    </source>
</evidence>
<dbReference type="SUPFAM" id="SSF46785">
    <property type="entry name" value="Winged helix' DNA-binding domain"/>
    <property type="match status" value="1"/>
</dbReference>
<evidence type="ECO:0000313" key="2">
    <source>
        <dbReference type="EMBL" id="QOL81608.1"/>
    </source>
</evidence>
<dbReference type="PANTHER" id="PTHR33164:SF95">
    <property type="entry name" value="TRANSCRIPTIONAL REGULATOR"/>
    <property type="match status" value="1"/>
</dbReference>
<organism evidence="2 3">
    <name type="scientific">Pseudooceanicola spongiae</name>
    <dbReference type="NCBI Taxonomy" id="2613965"/>
    <lineage>
        <taxon>Bacteria</taxon>
        <taxon>Pseudomonadati</taxon>
        <taxon>Pseudomonadota</taxon>
        <taxon>Alphaproteobacteria</taxon>
        <taxon>Rhodobacterales</taxon>
        <taxon>Paracoccaceae</taxon>
        <taxon>Pseudooceanicola</taxon>
    </lineage>
</organism>
<dbReference type="Proteomes" id="UP000594118">
    <property type="component" value="Chromosome"/>
</dbReference>
<dbReference type="InterPro" id="IPR000835">
    <property type="entry name" value="HTH_MarR-typ"/>
</dbReference>
<dbReference type="Gene3D" id="1.10.10.10">
    <property type="entry name" value="Winged helix-like DNA-binding domain superfamily/Winged helix DNA-binding domain"/>
    <property type="match status" value="1"/>
</dbReference>
<accession>A0A7L9WQ10</accession>
<evidence type="ECO:0000259" key="1">
    <source>
        <dbReference type="PROSITE" id="PS50995"/>
    </source>
</evidence>
<dbReference type="EMBL" id="CP045201">
    <property type="protein sequence ID" value="QOL81608.1"/>
    <property type="molecule type" value="Genomic_DNA"/>
</dbReference>